<dbReference type="Pfam" id="PF13091">
    <property type="entry name" value="PLDc_2"/>
    <property type="match status" value="2"/>
</dbReference>
<dbReference type="AlphaFoldDB" id="A0A147EZF6"/>
<evidence type="ECO:0000256" key="5">
    <source>
        <dbReference type="ARBA" id="ARBA00022692"/>
    </source>
</evidence>
<sequence length="487" mass="55730">MDATFEASWLVIAFFVIDLVVRIAAIIVVPRNRRPTAAMAWLLAIYFIPFVGVFLFLLIGNPRLPRRRRRKQAAINEYIHDTSASLEFGTLRPNAPHWFRALVQLNRNLGAMPIAGDNAATLISDYQQSLDAMADAIRQARRYVHVEFYILQSDDSTDNFFRALEEASERGVVVRVLLDHWANRGKPFYKKTLRRLDAMGAHWHLMLPVQPLRGRWQRPDLRNHRKLLVIDGDVAYMGSQNVTDSSYNLRKNIRRGLHWVDLMVRVEGPVVASINAVFLSDWYSETDETLRDEIDLFSVTTGPGELDCQIVPSGPGFDFQNNLKLFLGLLFAARERIIIVSPYFVPDEALLLAITTACQRGVHVELFVSEEGDQAMVYHAQRSYYETLLRAGVVIWMYRKPFILHSKSVTIDDEVAVIGSSNMDMRSFGLNLEVSMLVRGQEFVRDMRAVEDVYRGLSRELTTEEWQQQPLRSTILDNLARLTSALQ</sequence>
<dbReference type="NCBIfam" id="TIGR04265">
    <property type="entry name" value="bac_cardiolipin"/>
    <property type="match status" value="1"/>
</dbReference>
<keyword evidence="2" id="KW-1003">Cell membrane</keyword>
<evidence type="ECO:0000256" key="2">
    <source>
        <dbReference type="ARBA" id="ARBA00022475"/>
    </source>
</evidence>
<evidence type="ECO:0000256" key="9">
    <source>
        <dbReference type="ARBA" id="ARBA00023136"/>
    </source>
</evidence>
<dbReference type="GO" id="GO:0005886">
    <property type="term" value="C:plasma membrane"/>
    <property type="evidence" value="ECO:0007669"/>
    <property type="project" value="UniProtKB-SubCell"/>
</dbReference>
<organism evidence="15 16">
    <name type="scientific">Microbacterium testaceum</name>
    <name type="common">Aureobacterium testaceum</name>
    <name type="synonym">Brevibacterium testaceum</name>
    <dbReference type="NCBI Taxonomy" id="2033"/>
    <lineage>
        <taxon>Bacteria</taxon>
        <taxon>Bacillati</taxon>
        <taxon>Actinomycetota</taxon>
        <taxon>Actinomycetes</taxon>
        <taxon>Micrococcales</taxon>
        <taxon>Microbacteriaceae</taxon>
        <taxon>Microbacterium</taxon>
    </lineage>
</organism>
<evidence type="ECO:0000313" key="16">
    <source>
        <dbReference type="Proteomes" id="UP000075025"/>
    </source>
</evidence>
<comment type="caution">
    <text evidence="15">The sequence shown here is derived from an EMBL/GenBank/DDBJ whole genome shotgun (WGS) entry which is preliminary data.</text>
</comment>
<keyword evidence="9 13" id="KW-0472">Membrane</keyword>
<dbReference type="SMART" id="SM00155">
    <property type="entry name" value="PLDc"/>
    <property type="match status" value="2"/>
</dbReference>
<dbReference type="InterPro" id="IPR022924">
    <property type="entry name" value="Cardiolipin_synthase"/>
</dbReference>
<dbReference type="PROSITE" id="PS50035">
    <property type="entry name" value="PLD"/>
    <property type="match status" value="2"/>
</dbReference>
<dbReference type="InterPro" id="IPR001736">
    <property type="entry name" value="PLipase_D/transphosphatidylase"/>
</dbReference>
<comment type="subcellular location">
    <subcellularLocation>
        <location evidence="1">Cell membrane</location>
        <topology evidence="1">Multi-pass membrane protein</topology>
    </subcellularLocation>
</comment>
<evidence type="ECO:0000256" key="12">
    <source>
        <dbReference type="NCBIfam" id="TIGR04265"/>
    </source>
</evidence>
<dbReference type="Pfam" id="PF13396">
    <property type="entry name" value="PLDc_N"/>
    <property type="match status" value="1"/>
</dbReference>
<dbReference type="GO" id="GO:0032049">
    <property type="term" value="P:cardiolipin biosynthetic process"/>
    <property type="evidence" value="ECO:0007669"/>
    <property type="project" value="UniProtKB-UniRule"/>
</dbReference>
<protein>
    <recommendedName>
        <fullName evidence="12">Cardiolipin synthase</fullName>
        <ecNumber evidence="12">2.7.8.-</ecNumber>
    </recommendedName>
</protein>
<dbReference type="InterPro" id="IPR027379">
    <property type="entry name" value="CLS_N"/>
</dbReference>
<dbReference type="Proteomes" id="UP000075025">
    <property type="component" value="Unassembled WGS sequence"/>
</dbReference>
<keyword evidence="3" id="KW-0444">Lipid biosynthesis</keyword>
<dbReference type="PANTHER" id="PTHR21248:SF22">
    <property type="entry name" value="PHOSPHOLIPASE D"/>
    <property type="match status" value="1"/>
</dbReference>
<dbReference type="GO" id="GO:0008808">
    <property type="term" value="F:cardiolipin synthase activity"/>
    <property type="evidence" value="ECO:0007669"/>
    <property type="project" value="UniProtKB-UniRule"/>
</dbReference>
<evidence type="ECO:0000256" key="11">
    <source>
        <dbReference type="ARBA" id="ARBA00023264"/>
    </source>
</evidence>
<keyword evidence="11" id="KW-1208">Phospholipid metabolism</keyword>
<reference evidence="15 16" key="1">
    <citation type="journal article" date="2016" name="Front. Microbiol.">
        <title>Genomic Resource of Rice Seed Associated Bacteria.</title>
        <authorList>
            <person name="Midha S."/>
            <person name="Bansal K."/>
            <person name="Sharma S."/>
            <person name="Kumar N."/>
            <person name="Patil P.P."/>
            <person name="Chaudhry V."/>
            <person name="Patil P.B."/>
        </authorList>
    </citation>
    <scope>NUCLEOTIDE SEQUENCE [LARGE SCALE GENOMIC DNA]</scope>
    <source>
        <strain evidence="15 16">NS220</strain>
    </source>
</reference>
<evidence type="ECO:0000256" key="7">
    <source>
        <dbReference type="ARBA" id="ARBA00022989"/>
    </source>
</evidence>
<feature type="transmembrane region" description="Helical" evidence="13">
    <location>
        <begin position="7"/>
        <end position="28"/>
    </location>
</feature>
<dbReference type="PATRIC" id="fig|2033.6.peg.2001"/>
<feature type="domain" description="PLD phosphodiesterase" evidence="14">
    <location>
        <begin position="400"/>
        <end position="427"/>
    </location>
</feature>
<dbReference type="InterPro" id="IPR025202">
    <property type="entry name" value="PLD-like_dom"/>
</dbReference>
<evidence type="ECO:0000256" key="13">
    <source>
        <dbReference type="SAM" id="Phobius"/>
    </source>
</evidence>
<evidence type="ECO:0000259" key="14">
    <source>
        <dbReference type="PROSITE" id="PS50035"/>
    </source>
</evidence>
<keyword evidence="5 13" id="KW-0812">Transmembrane</keyword>
<dbReference type="OrthoDB" id="9762009at2"/>
<name>A0A147EZF6_MICTE</name>
<keyword evidence="8" id="KW-0443">Lipid metabolism</keyword>
<feature type="transmembrane region" description="Helical" evidence="13">
    <location>
        <begin position="40"/>
        <end position="60"/>
    </location>
</feature>
<feature type="domain" description="PLD phosphodiesterase" evidence="14">
    <location>
        <begin position="219"/>
        <end position="246"/>
    </location>
</feature>
<keyword evidence="10" id="KW-0594">Phospholipid biosynthesis</keyword>
<dbReference type="PANTHER" id="PTHR21248">
    <property type="entry name" value="CARDIOLIPIN SYNTHASE"/>
    <property type="match status" value="1"/>
</dbReference>
<proteinExistence type="predicted"/>
<evidence type="ECO:0000256" key="3">
    <source>
        <dbReference type="ARBA" id="ARBA00022516"/>
    </source>
</evidence>
<dbReference type="EC" id="2.7.8.-" evidence="12"/>
<evidence type="ECO:0000256" key="1">
    <source>
        <dbReference type="ARBA" id="ARBA00004651"/>
    </source>
</evidence>
<dbReference type="Gene3D" id="3.30.870.10">
    <property type="entry name" value="Endonuclease Chain A"/>
    <property type="match status" value="2"/>
</dbReference>
<accession>A0A147EZF6</accession>
<dbReference type="EMBL" id="LDRT01000027">
    <property type="protein sequence ID" value="KTR95716.1"/>
    <property type="molecule type" value="Genomic_DNA"/>
</dbReference>
<keyword evidence="4" id="KW-0808">Transferase</keyword>
<gene>
    <name evidence="15" type="ORF">NS220_05365</name>
</gene>
<evidence type="ECO:0000256" key="8">
    <source>
        <dbReference type="ARBA" id="ARBA00023098"/>
    </source>
</evidence>
<dbReference type="SUPFAM" id="SSF56024">
    <property type="entry name" value="Phospholipase D/nuclease"/>
    <property type="match status" value="2"/>
</dbReference>
<evidence type="ECO:0000313" key="15">
    <source>
        <dbReference type="EMBL" id="KTR95716.1"/>
    </source>
</evidence>
<evidence type="ECO:0000256" key="10">
    <source>
        <dbReference type="ARBA" id="ARBA00023209"/>
    </source>
</evidence>
<evidence type="ECO:0000256" key="6">
    <source>
        <dbReference type="ARBA" id="ARBA00022737"/>
    </source>
</evidence>
<keyword evidence="6" id="KW-0677">Repeat</keyword>
<evidence type="ECO:0000256" key="4">
    <source>
        <dbReference type="ARBA" id="ARBA00022679"/>
    </source>
</evidence>
<keyword evidence="7 13" id="KW-1133">Transmembrane helix</keyword>
<dbReference type="CDD" id="cd09158">
    <property type="entry name" value="PLDc_EcCLS_like_2"/>
    <property type="match status" value="1"/>
</dbReference>